<evidence type="ECO:0008006" key="4">
    <source>
        <dbReference type="Google" id="ProtNLM"/>
    </source>
</evidence>
<dbReference type="Proteomes" id="UP000785200">
    <property type="component" value="Unassembled WGS sequence"/>
</dbReference>
<sequence>MTTPRIAEISRSYLQHLNTPSLASITNVEHLSSYNWIEAPTPTIAVPGCPPSWSPPKVSKRLNKDSGLVYIAQNAARHPDSPLEPLFRALYIANPSYDIRSIDVVTDRNNLRKLLSFINPGSTRNGLSPFAIKIEVTNNTAIFCRQEPATCEIIGPEEFRGYGHEFEKAYTADQISGSTGHHRVISYCFADLKFIVRHETDGYVKLDADKITRTPKSKEQENDSLSGLLDSLSLSSPNNCPTSTHAGSKLTIREEGLIVPLSSTLELKTRVSHKPLQLQEIIPQLWASQTPKLVRAYHIKGTFQVPAVEDVTVQVRRWEEDNQHDLRRLAGLIGMIVEMVKGCGGHATLKYDDTGDELVLWEAGGDMMLPMDLYSKWDCGSNSEDAGTESAVEHVEAVDTKVDGKGPGGKIGRRSE</sequence>
<feature type="compositionally biased region" description="Basic and acidic residues" evidence="1">
    <location>
        <begin position="391"/>
        <end position="404"/>
    </location>
</feature>
<dbReference type="PANTHER" id="PTHR35179:SF2">
    <property type="entry name" value="START DOMAIN-CONTAINING PROTEIN"/>
    <property type="match status" value="1"/>
</dbReference>
<gene>
    <name evidence="2" type="ORF">D0Z07_0976</name>
</gene>
<keyword evidence="3" id="KW-1185">Reference proteome</keyword>
<feature type="region of interest" description="Disordered" evidence="1">
    <location>
        <begin position="383"/>
        <end position="416"/>
    </location>
</feature>
<protein>
    <recommendedName>
        <fullName evidence="4">Geranylgeranyl pyrophosphate synthetase</fullName>
    </recommendedName>
</protein>
<dbReference type="PANTHER" id="PTHR35179">
    <property type="entry name" value="PROTEIN CBG02620"/>
    <property type="match status" value="1"/>
</dbReference>
<reference evidence="2" key="1">
    <citation type="submission" date="2019-07" db="EMBL/GenBank/DDBJ databases">
        <title>Hyphodiscus hymeniophilus genome sequencing and assembly.</title>
        <authorList>
            <person name="Kramer G."/>
            <person name="Nodwell J."/>
        </authorList>
    </citation>
    <scope>NUCLEOTIDE SEQUENCE</scope>
    <source>
        <strain evidence="2">ATCC 34498</strain>
    </source>
</reference>
<dbReference type="EMBL" id="VNKQ01000003">
    <property type="protein sequence ID" value="KAG0652251.1"/>
    <property type="molecule type" value="Genomic_DNA"/>
</dbReference>
<evidence type="ECO:0000313" key="3">
    <source>
        <dbReference type="Proteomes" id="UP000785200"/>
    </source>
</evidence>
<evidence type="ECO:0000313" key="2">
    <source>
        <dbReference type="EMBL" id="KAG0652251.1"/>
    </source>
</evidence>
<name>A0A9P6VPK2_9HELO</name>
<proteinExistence type="predicted"/>
<comment type="caution">
    <text evidence="2">The sequence shown here is derived from an EMBL/GenBank/DDBJ whole genome shotgun (WGS) entry which is preliminary data.</text>
</comment>
<evidence type="ECO:0000256" key="1">
    <source>
        <dbReference type="SAM" id="MobiDB-lite"/>
    </source>
</evidence>
<dbReference type="AlphaFoldDB" id="A0A9P6VPK2"/>
<organism evidence="2 3">
    <name type="scientific">Hyphodiscus hymeniophilus</name>
    <dbReference type="NCBI Taxonomy" id="353542"/>
    <lineage>
        <taxon>Eukaryota</taxon>
        <taxon>Fungi</taxon>
        <taxon>Dikarya</taxon>
        <taxon>Ascomycota</taxon>
        <taxon>Pezizomycotina</taxon>
        <taxon>Leotiomycetes</taxon>
        <taxon>Helotiales</taxon>
        <taxon>Hyphodiscaceae</taxon>
        <taxon>Hyphodiscus</taxon>
    </lineage>
</organism>
<dbReference type="OrthoDB" id="420564at2759"/>
<accession>A0A9P6VPK2</accession>